<dbReference type="SUPFAM" id="SSF48317">
    <property type="entry name" value="Acid phosphatase/Vanadium-dependent haloperoxidase"/>
    <property type="match status" value="1"/>
</dbReference>
<feature type="transmembrane region" description="Helical" evidence="1">
    <location>
        <begin position="108"/>
        <end position="126"/>
    </location>
</feature>
<evidence type="ECO:0000259" key="2">
    <source>
        <dbReference type="Pfam" id="PF01569"/>
    </source>
</evidence>
<feature type="transmembrane region" description="Helical" evidence="1">
    <location>
        <begin position="29"/>
        <end position="48"/>
    </location>
</feature>
<keyword evidence="1" id="KW-1133">Transmembrane helix</keyword>
<feature type="non-terminal residue" evidence="3">
    <location>
        <position position="177"/>
    </location>
</feature>
<dbReference type="EMBL" id="LGUT01003068">
    <property type="protein sequence ID" value="KOG86036.1"/>
    <property type="molecule type" value="Genomic_DNA"/>
</dbReference>
<dbReference type="Pfam" id="PF01569">
    <property type="entry name" value="PAP2"/>
    <property type="match status" value="1"/>
</dbReference>
<organism evidence="3 4">
    <name type="scientific">Streptomyces varsoviensis</name>
    <dbReference type="NCBI Taxonomy" id="67373"/>
    <lineage>
        <taxon>Bacteria</taxon>
        <taxon>Bacillati</taxon>
        <taxon>Actinomycetota</taxon>
        <taxon>Actinomycetes</taxon>
        <taxon>Kitasatosporales</taxon>
        <taxon>Streptomycetaceae</taxon>
        <taxon>Streptomyces</taxon>
    </lineage>
</organism>
<dbReference type="InterPro" id="IPR036938">
    <property type="entry name" value="PAP2/HPO_sf"/>
</dbReference>
<dbReference type="PANTHER" id="PTHR14969">
    <property type="entry name" value="SPHINGOSINE-1-PHOSPHATE PHOSPHOHYDROLASE"/>
    <property type="match status" value="1"/>
</dbReference>
<evidence type="ECO:0000313" key="3">
    <source>
        <dbReference type="EMBL" id="KOG86036.1"/>
    </source>
</evidence>
<feature type="transmembrane region" description="Helical" evidence="1">
    <location>
        <begin position="146"/>
        <end position="170"/>
    </location>
</feature>
<keyword evidence="1" id="KW-0812">Transmembrane</keyword>
<gene>
    <name evidence="3" type="ORF">ADK38_33285</name>
</gene>
<evidence type="ECO:0000256" key="1">
    <source>
        <dbReference type="SAM" id="Phobius"/>
    </source>
</evidence>
<evidence type="ECO:0000313" key="4">
    <source>
        <dbReference type="Proteomes" id="UP000037020"/>
    </source>
</evidence>
<dbReference type="Proteomes" id="UP000037020">
    <property type="component" value="Unassembled WGS sequence"/>
</dbReference>
<feature type="transmembrane region" description="Helical" evidence="1">
    <location>
        <begin position="82"/>
        <end position="101"/>
    </location>
</feature>
<comment type="caution">
    <text evidence="3">The sequence shown here is derived from an EMBL/GenBank/DDBJ whole genome shotgun (WGS) entry which is preliminary data.</text>
</comment>
<reference evidence="3 4" key="1">
    <citation type="submission" date="2015-07" db="EMBL/GenBank/DDBJ databases">
        <authorList>
            <person name="Ju K.-S."/>
            <person name="Doroghazi J.R."/>
            <person name="Metcalf W.W."/>
        </authorList>
    </citation>
    <scope>NUCLEOTIDE SEQUENCE [LARGE SCALE GENOMIC DNA]</scope>
    <source>
        <strain evidence="3 4">NRRL B-3589</strain>
    </source>
</reference>
<proteinExistence type="predicted"/>
<name>A0ABR5IYN5_9ACTN</name>
<protein>
    <submittedName>
        <fullName evidence="3">Membrane protein</fullName>
    </submittedName>
</protein>
<dbReference type="InterPro" id="IPR000326">
    <property type="entry name" value="PAP2/HPO"/>
</dbReference>
<feature type="domain" description="Phosphatidic acid phosphatase type 2/haloperoxidase" evidence="2">
    <location>
        <begin position="109"/>
        <end position="170"/>
    </location>
</feature>
<dbReference type="PANTHER" id="PTHR14969:SF13">
    <property type="entry name" value="AT30094P"/>
    <property type="match status" value="1"/>
</dbReference>
<sequence length="177" mass="18762">MSVPLPPPAGRATPPDCPRARCAARCLRAGALLAAVSAVLLTLVALEWGPLVSLDRSVADVLHRVAVGQPGLTRAARVLTDWVWSPTAMRAALLAVGAWLVWRRELPLALWAAATAALGTVLQQGLKAAVDRPRPHWPDPVDSARYAAFPSGHALTATVVCGLLVWLLALHGTRSTW</sequence>
<keyword evidence="4" id="KW-1185">Reference proteome</keyword>
<accession>A0ABR5IYN5</accession>
<keyword evidence="1" id="KW-0472">Membrane</keyword>